<dbReference type="GO" id="GO:0004497">
    <property type="term" value="F:monooxygenase activity"/>
    <property type="evidence" value="ECO:0007669"/>
    <property type="project" value="UniProtKB-KW"/>
</dbReference>
<keyword evidence="6" id="KW-0408">Iron</keyword>
<keyword evidence="7" id="KW-0503">Monooxygenase</keyword>
<dbReference type="OrthoDB" id="1470350at2759"/>
<keyword evidence="8" id="KW-1133">Transmembrane helix</keyword>
<dbReference type="InterPro" id="IPR036396">
    <property type="entry name" value="Cyt_P450_sf"/>
</dbReference>
<evidence type="ECO:0000313" key="9">
    <source>
        <dbReference type="EMBL" id="PON40901.1"/>
    </source>
</evidence>
<dbReference type="Proteomes" id="UP000237000">
    <property type="component" value="Unassembled WGS sequence"/>
</dbReference>
<comment type="similarity">
    <text evidence="2">Belongs to the cytochrome P450 family.</text>
</comment>
<dbReference type="STRING" id="63057.A0A2P5AWL8"/>
<organism evidence="9 10">
    <name type="scientific">Trema orientale</name>
    <name type="common">Charcoal tree</name>
    <name type="synonym">Celtis orientalis</name>
    <dbReference type="NCBI Taxonomy" id="63057"/>
    <lineage>
        <taxon>Eukaryota</taxon>
        <taxon>Viridiplantae</taxon>
        <taxon>Streptophyta</taxon>
        <taxon>Embryophyta</taxon>
        <taxon>Tracheophyta</taxon>
        <taxon>Spermatophyta</taxon>
        <taxon>Magnoliopsida</taxon>
        <taxon>eudicotyledons</taxon>
        <taxon>Gunneridae</taxon>
        <taxon>Pentapetalae</taxon>
        <taxon>rosids</taxon>
        <taxon>fabids</taxon>
        <taxon>Rosales</taxon>
        <taxon>Cannabaceae</taxon>
        <taxon>Trema</taxon>
    </lineage>
</organism>
<dbReference type="Pfam" id="PF00067">
    <property type="entry name" value="p450"/>
    <property type="match status" value="1"/>
</dbReference>
<keyword evidence="4" id="KW-0479">Metal-binding</keyword>
<dbReference type="InParanoid" id="A0A2P5AWL8"/>
<keyword evidence="5" id="KW-0560">Oxidoreductase</keyword>
<evidence type="ECO:0000256" key="4">
    <source>
        <dbReference type="ARBA" id="ARBA00022723"/>
    </source>
</evidence>
<sequence length="193" mass="21991">MNEFLRTVFIFLWSTPLILIFLTFSFITLRIFTGKSLMNPEYAPVKGTLFNLLLHYNDAHNYLTRLAVTSSTFRFLTPTQSYIFTTDPRNVEHVLKAGFGKYSRGERNREIMADLFGRGIFLADGEEWRQQRKLASLEFSTRVLRDFSCSVFRTNAAKLVRVISGFAVAGQIFDMQLPPPVPIPTLAAAPPLD</sequence>
<dbReference type="GO" id="GO:0016705">
    <property type="term" value="F:oxidoreductase activity, acting on paired donors, with incorporation or reduction of molecular oxygen"/>
    <property type="evidence" value="ECO:0007669"/>
    <property type="project" value="InterPro"/>
</dbReference>
<evidence type="ECO:0000256" key="6">
    <source>
        <dbReference type="ARBA" id="ARBA00023004"/>
    </source>
</evidence>
<keyword evidence="10" id="KW-1185">Reference proteome</keyword>
<evidence type="ECO:0000256" key="5">
    <source>
        <dbReference type="ARBA" id="ARBA00023002"/>
    </source>
</evidence>
<keyword evidence="3" id="KW-0349">Heme</keyword>
<feature type="transmembrane region" description="Helical" evidence="8">
    <location>
        <begin position="6"/>
        <end position="29"/>
    </location>
</feature>
<evidence type="ECO:0000313" key="10">
    <source>
        <dbReference type="Proteomes" id="UP000237000"/>
    </source>
</evidence>
<evidence type="ECO:0000256" key="2">
    <source>
        <dbReference type="ARBA" id="ARBA00010617"/>
    </source>
</evidence>
<proteinExistence type="inferred from homology"/>
<comment type="cofactor">
    <cofactor evidence="1">
        <name>heme</name>
        <dbReference type="ChEBI" id="CHEBI:30413"/>
    </cofactor>
</comment>
<dbReference type="PANTHER" id="PTHR24296">
    <property type="entry name" value="CYTOCHROME P450"/>
    <property type="match status" value="1"/>
</dbReference>
<dbReference type="Gene3D" id="1.10.630.10">
    <property type="entry name" value="Cytochrome P450"/>
    <property type="match status" value="1"/>
</dbReference>
<keyword evidence="8" id="KW-0472">Membrane</keyword>
<dbReference type="GO" id="GO:0020037">
    <property type="term" value="F:heme binding"/>
    <property type="evidence" value="ECO:0007669"/>
    <property type="project" value="InterPro"/>
</dbReference>
<reference evidence="10" key="1">
    <citation type="submission" date="2016-06" db="EMBL/GenBank/DDBJ databases">
        <title>Parallel loss of symbiosis genes in relatives of nitrogen-fixing non-legume Parasponia.</title>
        <authorList>
            <person name="Van Velzen R."/>
            <person name="Holmer R."/>
            <person name="Bu F."/>
            <person name="Rutten L."/>
            <person name="Van Zeijl A."/>
            <person name="Liu W."/>
            <person name="Santuari L."/>
            <person name="Cao Q."/>
            <person name="Sharma T."/>
            <person name="Shen D."/>
            <person name="Roswanjaya Y."/>
            <person name="Wardhani T."/>
            <person name="Kalhor M.S."/>
            <person name="Jansen J."/>
            <person name="Van den Hoogen J."/>
            <person name="Gungor B."/>
            <person name="Hartog M."/>
            <person name="Hontelez J."/>
            <person name="Verver J."/>
            <person name="Yang W.-C."/>
            <person name="Schijlen E."/>
            <person name="Repin R."/>
            <person name="Schilthuizen M."/>
            <person name="Schranz E."/>
            <person name="Heidstra R."/>
            <person name="Miyata K."/>
            <person name="Fedorova E."/>
            <person name="Kohlen W."/>
            <person name="Bisseling T."/>
            <person name="Smit S."/>
            <person name="Geurts R."/>
        </authorList>
    </citation>
    <scope>NUCLEOTIDE SEQUENCE [LARGE SCALE GENOMIC DNA]</scope>
    <source>
        <strain evidence="10">cv. RG33-2</strain>
    </source>
</reference>
<protein>
    <submittedName>
        <fullName evidence="9">Cytochrome P</fullName>
    </submittedName>
</protein>
<evidence type="ECO:0000256" key="1">
    <source>
        <dbReference type="ARBA" id="ARBA00001971"/>
    </source>
</evidence>
<keyword evidence="8" id="KW-0812">Transmembrane</keyword>
<evidence type="ECO:0000256" key="8">
    <source>
        <dbReference type="SAM" id="Phobius"/>
    </source>
</evidence>
<dbReference type="SUPFAM" id="SSF48264">
    <property type="entry name" value="Cytochrome P450"/>
    <property type="match status" value="1"/>
</dbReference>
<dbReference type="EMBL" id="JXTC01000677">
    <property type="protein sequence ID" value="PON40901.1"/>
    <property type="molecule type" value="Genomic_DNA"/>
</dbReference>
<comment type="caution">
    <text evidence="9">The sequence shown here is derived from an EMBL/GenBank/DDBJ whole genome shotgun (WGS) entry which is preliminary data.</text>
</comment>
<name>A0A2P5AWL8_TREOI</name>
<accession>A0A2P5AWL8</accession>
<dbReference type="GO" id="GO:0005506">
    <property type="term" value="F:iron ion binding"/>
    <property type="evidence" value="ECO:0007669"/>
    <property type="project" value="InterPro"/>
</dbReference>
<dbReference type="AlphaFoldDB" id="A0A2P5AWL8"/>
<dbReference type="InterPro" id="IPR001128">
    <property type="entry name" value="Cyt_P450"/>
</dbReference>
<evidence type="ECO:0000256" key="7">
    <source>
        <dbReference type="ARBA" id="ARBA00023033"/>
    </source>
</evidence>
<evidence type="ECO:0000256" key="3">
    <source>
        <dbReference type="ARBA" id="ARBA00022617"/>
    </source>
</evidence>
<gene>
    <name evidence="9" type="ORF">TorRG33x02_339390</name>
</gene>